<organism evidence="1">
    <name type="scientific">Pseudarthrobacter oxydans</name>
    <name type="common">Arthrobacter oxydans</name>
    <dbReference type="NCBI Taxonomy" id="1671"/>
    <lineage>
        <taxon>Bacteria</taxon>
        <taxon>Bacillati</taxon>
        <taxon>Actinomycetota</taxon>
        <taxon>Actinomycetes</taxon>
        <taxon>Micrococcales</taxon>
        <taxon>Micrococcaceae</taxon>
        <taxon>Pseudarthrobacter</taxon>
    </lineage>
</organism>
<dbReference type="AlphaFoldDB" id="A6N387"/>
<sequence length="363" mass="39288">MTFGLRPSAPESAGQICSGTPRILVLNPLGVALSHYTEALLHQLADAGIETELFSITEPSQSGKSRFQWLGAYTAMLYAAGRRTRKRNSPERVLLTWPVLGFLDLLMMKVLCGDSGVVIYHDPQPLVRSVGSSPLVAGLVRRVKKRPGTVVHSDEAAQAMDAVGLTGGLAQVPHPMLPPAGAAKDAAFGGQSGKRPRVRVLGQYKADRDIDLLKSLAGRLGPKCDLDIVGRGWPPVEGWHVDARFVPEDELEELIVSSDTIVIPYKRFYQSGIAMRALEHGVPIVGRVGTSLEKLYGPQSRLLLAADHVVPGQEVEAWAAAIEYAMGQGRTETVLAAKLFHEEASESWRAFGRRMLAEGFARG</sequence>
<proteinExistence type="predicted"/>
<dbReference type="Gene3D" id="3.40.50.2000">
    <property type="entry name" value="Glycogen Phosphorylase B"/>
    <property type="match status" value="1"/>
</dbReference>
<reference evidence="1" key="2">
    <citation type="journal article" date="2008" name="Arch. Microbiol.">
        <title>Genetic analysis of phenylacetic acid catabolism in Arthrobacter oxydans CECT386.</title>
        <authorList>
            <person name="Navarro-Llorens J.M."/>
            <person name="Drzyzga O."/>
            <person name="Perera J."/>
        </authorList>
    </citation>
    <scope>NUCLEOTIDE SEQUENCE</scope>
    <source>
        <strain evidence="1">CECT 386</strain>
    </source>
</reference>
<protein>
    <submittedName>
        <fullName evidence="1">AO16</fullName>
    </submittedName>
</protein>
<accession>A6N387</accession>
<dbReference type="SUPFAM" id="SSF53756">
    <property type="entry name" value="UDP-Glycosyltransferase/glycogen phosphorylase"/>
    <property type="match status" value="1"/>
</dbReference>
<dbReference type="EMBL" id="EF601880">
    <property type="protein sequence ID" value="ABR13618.1"/>
    <property type="molecule type" value="Genomic_DNA"/>
</dbReference>
<reference evidence="1" key="1">
    <citation type="submission" date="2007-05" db="EMBL/GenBank/DDBJ databases">
        <authorList>
            <person name="Navarro-LLorens J.M."/>
            <person name="Perera J."/>
            <person name="Drzyzga O."/>
        </authorList>
    </citation>
    <scope>NUCLEOTIDE SEQUENCE</scope>
    <source>
        <strain evidence="1">CECT 386</strain>
    </source>
</reference>
<name>A6N387_PSEOX</name>
<evidence type="ECO:0000313" key="1">
    <source>
        <dbReference type="EMBL" id="ABR13618.1"/>
    </source>
</evidence>